<accession>A0AAW0EN74</accession>
<feature type="compositionally biased region" description="Low complexity" evidence="1">
    <location>
        <begin position="85"/>
        <end position="96"/>
    </location>
</feature>
<feature type="region of interest" description="Disordered" evidence="1">
    <location>
        <begin position="378"/>
        <end position="410"/>
    </location>
</feature>
<feature type="compositionally biased region" description="Acidic residues" evidence="1">
    <location>
        <begin position="797"/>
        <end position="814"/>
    </location>
</feature>
<feature type="region of interest" description="Disordered" evidence="1">
    <location>
        <begin position="72"/>
        <end position="96"/>
    </location>
</feature>
<feature type="region of interest" description="Disordered" evidence="1">
    <location>
        <begin position="749"/>
        <end position="832"/>
    </location>
</feature>
<keyword evidence="3" id="KW-1185">Reference proteome</keyword>
<dbReference type="EMBL" id="JAECZO010000035">
    <property type="protein sequence ID" value="KAK7194360.1"/>
    <property type="molecule type" value="Genomic_DNA"/>
</dbReference>
<protein>
    <submittedName>
        <fullName evidence="2">Uncharacterized protein</fullName>
    </submittedName>
</protein>
<evidence type="ECO:0000256" key="1">
    <source>
        <dbReference type="SAM" id="MobiDB-lite"/>
    </source>
</evidence>
<organism evidence="2 3">
    <name type="scientific">Novymonas esmeraldas</name>
    <dbReference type="NCBI Taxonomy" id="1808958"/>
    <lineage>
        <taxon>Eukaryota</taxon>
        <taxon>Discoba</taxon>
        <taxon>Euglenozoa</taxon>
        <taxon>Kinetoplastea</taxon>
        <taxon>Metakinetoplastina</taxon>
        <taxon>Trypanosomatida</taxon>
        <taxon>Trypanosomatidae</taxon>
        <taxon>Novymonas</taxon>
    </lineage>
</organism>
<name>A0AAW0EN74_9TRYP</name>
<reference evidence="2 3" key="1">
    <citation type="journal article" date="2021" name="MBio">
        <title>A New Model Trypanosomatid, Novymonas esmeraldas: Genomic Perception of Its 'Candidatus Pandoraea novymonadis' Endosymbiont.</title>
        <authorList>
            <person name="Zakharova A."/>
            <person name="Saura A."/>
            <person name="Butenko A."/>
            <person name="Podesvova L."/>
            <person name="Warmusova S."/>
            <person name="Kostygov A.Y."/>
            <person name="Nenarokova A."/>
            <person name="Lukes J."/>
            <person name="Opperdoes F.R."/>
            <person name="Yurchenko V."/>
        </authorList>
    </citation>
    <scope>NUCLEOTIDE SEQUENCE [LARGE SCALE GENOMIC DNA]</scope>
    <source>
        <strain evidence="2 3">E262AT.01</strain>
    </source>
</reference>
<feature type="compositionally biased region" description="Low complexity" evidence="1">
    <location>
        <begin position="398"/>
        <end position="410"/>
    </location>
</feature>
<proteinExistence type="predicted"/>
<dbReference type="Proteomes" id="UP001430356">
    <property type="component" value="Unassembled WGS sequence"/>
</dbReference>
<sequence>MDVWFEYVLNFSGLIYRMKLREYEDACASLVLTAAGVAAVSAATAAAATTGAGARGEAGACVDAALGHHHATATATAEPGAPRKASASLNSSTTATPALSVDGATLNTSMASSAPTSRVAVEPPSSLTVAAAGPRTPAVQPSGIYSHGTTPTLSSSLPAHGLAGGADAGRRCSSPTVAGAPVSPAETVGALLDAMQLRRSMRSATARTRYVDDIQTEADLVFQELEDAFTLQPGDAAAVAAAVAASARLAGGGDEHAAGGDSERCLLYGELTSIGVRQLQAISMASTCVVREEHRRSRSRECGAGLPTYPTSTATGSLGCLSATLHGGTPTTLRGAAASMPHSHAHVHAHGAVVVAVDVGSGNGRLLFEWGRLASAACRRRHDPSRRRPAEEPPLFSGTGAAATHHGTTAPPHITAAAATVAAGGHPPPSAATTYAAAARRGNLLAAAYAPQGIAAPATVWRGWLGVGMELLPSRMRIARKALVPHYLNLKKALLVPAAVDGVFPAVTHLDPCPPEAIAVTGVAASYSAPASLHSGCVSNTTTTATATPLVGSPTVAEATISAALASRAPQPSARVLLYEGDALAPGVLSNGTLCRFPCLGHHGEPLLLRGSLAAHEGVTGGEHGWGAGSSTFPYAPPSAPSVAATAAAMNNTYLLHSTRPSAGYGRRCGAQTPINMSLASMTSNASSGCSARGAAAKHNYYRLSRVEGGPSLTGREDPHLVIFCCGLGFDEPQVRRLCQRIEDMLLRRPSTAIETPPPPPSAGGGDAMSATHLSEDGSTSPSPHNARLRHRHTGSEDVDAAESLDGSREEEDMDTRFDLRPSTPTIADPTIGVATGISGGFASHRHWESVTCVLLLRPMDVLPPTFPLFRYASRVYDTARHPIAAEDTALLLATGHRADGTAVPYTTRTTPATGCSPGSSVASDMIECDMWTTTLETTWMNAAPAWVVRFHF</sequence>
<comment type="caution">
    <text evidence="2">The sequence shown here is derived from an EMBL/GenBank/DDBJ whole genome shotgun (WGS) entry which is preliminary data.</text>
</comment>
<evidence type="ECO:0000313" key="2">
    <source>
        <dbReference type="EMBL" id="KAK7194360.1"/>
    </source>
</evidence>
<gene>
    <name evidence="2" type="ORF">NESM_000351900</name>
</gene>
<evidence type="ECO:0000313" key="3">
    <source>
        <dbReference type="Proteomes" id="UP001430356"/>
    </source>
</evidence>
<dbReference type="AlphaFoldDB" id="A0AAW0EN74"/>